<organism evidence="1 2">
    <name type="scientific">Senna tora</name>
    <dbReference type="NCBI Taxonomy" id="362788"/>
    <lineage>
        <taxon>Eukaryota</taxon>
        <taxon>Viridiplantae</taxon>
        <taxon>Streptophyta</taxon>
        <taxon>Embryophyta</taxon>
        <taxon>Tracheophyta</taxon>
        <taxon>Spermatophyta</taxon>
        <taxon>Magnoliopsida</taxon>
        <taxon>eudicotyledons</taxon>
        <taxon>Gunneridae</taxon>
        <taxon>Pentapetalae</taxon>
        <taxon>rosids</taxon>
        <taxon>fabids</taxon>
        <taxon>Fabales</taxon>
        <taxon>Fabaceae</taxon>
        <taxon>Caesalpinioideae</taxon>
        <taxon>Cassia clade</taxon>
        <taxon>Senna</taxon>
    </lineage>
</organism>
<comment type="caution">
    <text evidence="1">The sequence shown here is derived from an EMBL/GenBank/DDBJ whole genome shotgun (WGS) entry which is preliminary data.</text>
</comment>
<dbReference type="AlphaFoldDB" id="A0A834VYJ1"/>
<evidence type="ECO:0000313" key="1">
    <source>
        <dbReference type="EMBL" id="KAF7802878.1"/>
    </source>
</evidence>
<reference evidence="1" key="1">
    <citation type="submission" date="2020-09" db="EMBL/GenBank/DDBJ databases">
        <title>Genome-Enabled Discovery of Anthraquinone Biosynthesis in Senna tora.</title>
        <authorList>
            <person name="Kang S.-H."/>
            <person name="Pandey R.P."/>
            <person name="Lee C.-M."/>
            <person name="Sim J.-S."/>
            <person name="Jeong J.-T."/>
            <person name="Choi B.-S."/>
            <person name="Jung M."/>
            <person name="Ginzburg D."/>
            <person name="Zhao K."/>
            <person name="Won S.Y."/>
            <person name="Oh T.-J."/>
            <person name="Yu Y."/>
            <person name="Kim N.-H."/>
            <person name="Lee O.R."/>
            <person name="Lee T.-H."/>
            <person name="Bashyal P."/>
            <person name="Kim T.-S."/>
            <person name="Lee W.-H."/>
            <person name="Kawkins C."/>
            <person name="Kim C.-K."/>
            <person name="Kim J.S."/>
            <person name="Ahn B.O."/>
            <person name="Rhee S.Y."/>
            <person name="Sohng J.K."/>
        </authorList>
    </citation>
    <scope>NUCLEOTIDE SEQUENCE</scope>
    <source>
        <tissue evidence="1">Leaf</tissue>
    </source>
</reference>
<dbReference type="OrthoDB" id="1430886at2759"/>
<keyword evidence="1" id="KW-0067">ATP-binding</keyword>
<dbReference type="EMBL" id="JAAIUW010000013">
    <property type="protein sequence ID" value="KAF7802878.1"/>
    <property type="molecule type" value="Genomic_DNA"/>
</dbReference>
<keyword evidence="1" id="KW-0547">Nucleotide-binding</keyword>
<proteinExistence type="predicted"/>
<accession>A0A834VYJ1</accession>
<dbReference type="GO" id="GO:0004386">
    <property type="term" value="F:helicase activity"/>
    <property type="evidence" value="ECO:0007669"/>
    <property type="project" value="UniProtKB-KW"/>
</dbReference>
<gene>
    <name evidence="1" type="ORF">G2W53_041989</name>
</gene>
<keyword evidence="2" id="KW-1185">Reference proteome</keyword>
<name>A0A834VYJ1_9FABA</name>
<keyword evidence="1" id="KW-0347">Helicase</keyword>
<sequence>MEYILDSLLFIFYAYSSHIHSKPSDSSAAAVSARGPITYVEDTTIEHHRKHAIRTIVKYTQGNVYKACIPALHLKTYTPGLKILVTDANRRQMRTTTNVVFKEIFQNVK</sequence>
<keyword evidence="1" id="KW-0378">Hydrolase</keyword>
<evidence type="ECO:0000313" key="2">
    <source>
        <dbReference type="Proteomes" id="UP000634136"/>
    </source>
</evidence>
<dbReference type="Proteomes" id="UP000634136">
    <property type="component" value="Unassembled WGS sequence"/>
</dbReference>
<protein>
    <submittedName>
        <fullName evidence="1">ATP-dependent DNA helicase PIF1-like</fullName>
    </submittedName>
</protein>